<feature type="compositionally biased region" description="Basic and acidic residues" evidence="1">
    <location>
        <begin position="1"/>
        <end position="14"/>
    </location>
</feature>
<comment type="caution">
    <text evidence="2">The sequence shown here is derived from an EMBL/GenBank/DDBJ whole genome shotgun (WGS) entry which is preliminary data.</text>
</comment>
<gene>
    <name evidence="2" type="ORF">DX914_06905</name>
</gene>
<accession>A0A371K4Q4</accession>
<dbReference type="Proteomes" id="UP000264492">
    <property type="component" value="Unassembled WGS sequence"/>
</dbReference>
<name>A0A371K4Q4_9GAMM</name>
<feature type="region of interest" description="Disordered" evidence="1">
    <location>
        <begin position="1"/>
        <end position="82"/>
    </location>
</feature>
<protein>
    <submittedName>
        <fullName evidence="2">Uncharacterized protein</fullName>
    </submittedName>
</protein>
<evidence type="ECO:0000313" key="3">
    <source>
        <dbReference type="Proteomes" id="UP000264492"/>
    </source>
</evidence>
<proteinExistence type="predicted"/>
<evidence type="ECO:0000256" key="1">
    <source>
        <dbReference type="SAM" id="MobiDB-lite"/>
    </source>
</evidence>
<keyword evidence="3" id="KW-1185">Reference proteome</keyword>
<dbReference type="AlphaFoldDB" id="A0A371K4Q4"/>
<organism evidence="2 3">
    <name type="scientific">Lysobacter silvisoli</name>
    <dbReference type="NCBI Taxonomy" id="2293254"/>
    <lineage>
        <taxon>Bacteria</taxon>
        <taxon>Pseudomonadati</taxon>
        <taxon>Pseudomonadota</taxon>
        <taxon>Gammaproteobacteria</taxon>
        <taxon>Lysobacterales</taxon>
        <taxon>Lysobacteraceae</taxon>
        <taxon>Lysobacter</taxon>
    </lineage>
</organism>
<dbReference type="EMBL" id="QTSU01000001">
    <property type="protein sequence ID" value="RDZ28834.1"/>
    <property type="molecule type" value="Genomic_DNA"/>
</dbReference>
<evidence type="ECO:0000313" key="2">
    <source>
        <dbReference type="EMBL" id="RDZ28834.1"/>
    </source>
</evidence>
<sequence>MTLKSLDPRLRGDDESGATSNAAFARHSRERGNPGLHPGMAPKFLDPRLRGDDESGSFPRTRESRAPSRHGSKVPGSPSTRG</sequence>
<reference evidence="2 3" key="1">
    <citation type="submission" date="2018-08" db="EMBL/GenBank/DDBJ databases">
        <title>Lysobacter sp. zong2l5, whole genome shotgun sequence.</title>
        <authorList>
            <person name="Zhang X."/>
            <person name="Feng G."/>
            <person name="Zhu H."/>
        </authorList>
    </citation>
    <scope>NUCLEOTIDE SEQUENCE [LARGE SCALE GENOMIC DNA]</scope>
    <source>
        <strain evidence="3">zong2l5</strain>
    </source>
</reference>